<evidence type="ECO:0000256" key="17">
    <source>
        <dbReference type="ARBA" id="ARBA00023316"/>
    </source>
</evidence>
<dbReference type="PANTHER" id="PTHR21071">
    <property type="entry name" value="UDP-N-ACETYLENOLPYRUVOYLGLUCOSAMINE REDUCTASE"/>
    <property type="match status" value="1"/>
</dbReference>
<keyword evidence="13 20" id="KW-0133">Cell shape</keyword>
<dbReference type="SUPFAM" id="SSF56194">
    <property type="entry name" value="Uridine diphospho-N-Acetylenolpyruvylglucosamine reductase, MurB, C-terminal domain"/>
    <property type="match status" value="1"/>
</dbReference>
<comment type="cofactor">
    <cofactor evidence="1 20">
        <name>FAD</name>
        <dbReference type="ChEBI" id="CHEBI:57692"/>
    </cofactor>
</comment>
<dbReference type="GO" id="GO:0008762">
    <property type="term" value="F:UDP-N-acetylmuramate dehydrogenase activity"/>
    <property type="evidence" value="ECO:0007669"/>
    <property type="project" value="UniProtKB-EC"/>
</dbReference>
<dbReference type="InterPro" id="IPR011601">
    <property type="entry name" value="MurB_C"/>
</dbReference>
<evidence type="ECO:0000256" key="19">
    <source>
        <dbReference type="ARBA" id="ARBA00048914"/>
    </source>
</evidence>
<keyword evidence="12 20" id="KW-0521">NADP</keyword>
<keyword evidence="10 20" id="KW-0285">Flavoprotein</keyword>
<dbReference type="Gene3D" id="3.30.465.10">
    <property type="match status" value="1"/>
</dbReference>
<evidence type="ECO:0000256" key="13">
    <source>
        <dbReference type="ARBA" id="ARBA00022960"/>
    </source>
</evidence>
<evidence type="ECO:0000256" key="1">
    <source>
        <dbReference type="ARBA" id="ARBA00001974"/>
    </source>
</evidence>
<evidence type="ECO:0000256" key="10">
    <source>
        <dbReference type="ARBA" id="ARBA00022630"/>
    </source>
</evidence>
<dbReference type="InterPro" id="IPR003170">
    <property type="entry name" value="MurB"/>
</dbReference>
<dbReference type="PROSITE" id="PS51387">
    <property type="entry name" value="FAD_PCMH"/>
    <property type="match status" value="1"/>
</dbReference>
<evidence type="ECO:0000256" key="9">
    <source>
        <dbReference type="ARBA" id="ARBA00022618"/>
    </source>
</evidence>
<evidence type="ECO:0000256" key="12">
    <source>
        <dbReference type="ARBA" id="ARBA00022857"/>
    </source>
</evidence>
<organism evidence="22 23">
    <name type="scientific">Moraxella nasicaprae</name>
    <dbReference type="NCBI Taxonomy" id="2904122"/>
    <lineage>
        <taxon>Bacteria</taxon>
        <taxon>Pseudomonadati</taxon>
        <taxon>Pseudomonadota</taxon>
        <taxon>Gammaproteobacteria</taxon>
        <taxon>Moraxellales</taxon>
        <taxon>Moraxellaceae</taxon>
        <taxon>Moraxella</taxon>
    </lineage>
</organism>
<evidence type="ECO:0000256" key="20">
    <source>
        <dbReference type="HAMAP-Rule" id="MF_00037"/>
    </source>
</evidence>
<keyword evidence="17 20" id="KW-0961">Cell wall biogenesis/degradation</keyword>
<dbReference type="HAMAP" id="MF_00037">
    <property type="entry name" value="MurB"/>
    <property type="match status" value="1"/>
</dbReference>
<dbReference type="Gene3D" id="3.90.78.10">
    <property type="entry name" value="UDP-N-acetylenolpyruvoylglucosamine reductase, C-terminal domain"/>
    <property type="match status" value="1"/>
</dbReference>
<dbReference type="PANTHER" id="PTHR21071:SF4">
    <property type="entry name" value="UDP-N-ACETYLENOLPYRUVOYLGLUCOSAMINE REDUCTASE"/>
    <property type="match status" value="1"/>
</dbReference>
<dbReference type="EMBL" id="CP089977">
    <property type="protein sequence ID" value="UXZ05317.1"/>
    <property type="molecule type" value="Genomic_DNA"/>
</dbReference>
<evidence type="ECO:0000313" key="23">
    <source>
        <dbReference type="Proteomes" id="UP001063782"/>
    </source>
</evidence>
<keyword evidence="11 20" id="KW-0274">FAD</keyword>
<name>A0ABY6F5F7_9GAMM</name>
<dbReference type="InterPro" id="IPR006094">
    <property type="entry name" value="Oxid_FAD_bind_N"/>
</dbReference>
<keyword evidence="9 20" id="KW-0132">Cell division</keyword>
<evidence type="ECO:0000256" key="16">
    <source>
        <dbReference type="ARBA" id="ARBA00023306"/>
    </source>
</evidence>
<evidence type="ECO:0000256" key="6">
    <source>
        <dbReference type="ARBA" id="ARBA00012518"/>
    </source>
</evidence>
<gene>
    <name evidence="20 22" type="primary">murB</name>
    <name evidence="22" type="ORF">LU297_02370</name>
</gene>
<evidence type="ECO:0000256" key="11">
    <source>
        <dbReference type="ARBA" id="ARBA00022827"/>
    </source>
</evidence>
<keyword evidence="8 20" id="KW-0963">Cytoplasm</keyword>
<dbReference type="InterPro" id="IPR016166">
    <property type="entry name" value="FAD-bd_PCMH"/>
</dbReference>
<dbReference type="InterPro" id="IPR016169">
    <property type="entry name" value="FAD-bd_PCMH_sub2"/>
</dbReference>
<dbReference type="Proteomes" id="UP001063782">
    <property type="component" value="Chromosome"/>
</dbReference>
<dbReference type="SUPFAM" id="SSF56176">
    <property type="entry name" value="FAD-binding/transporter-associated domain-like"/>
    <property type="match status" value="1"/>
</dbReference>
<evidence type="ECO:0000256" key="18">
    <source>
        <dbReference type="ARBA" id="ARBA00031026"/>
    </source>
</evidence>
<evidence type="ECO:0000256" key="3">
    <source>
        <dbReference type="ARBA" id="ARBA00004496"/>
    </source>
</evidence>
<dbReference type="Gene3D" id="3.30.43.10">
    <property type="entry name" value="Uridine Diphospho-n-acetylenolpyruvylglucosamine Reductase, domain 2"/>
    <property type="match status" value="1"/>
</dbReference>
<feature type="active site" evidence="20">
    <location>
        <position position="162"/>
    </location>
</feature>
<evidence type="ECO:0000256" key="4">
    <source>
        <dbReference type="ARBA" id="ARBA00004752"/>
    </source>
</evidence>
<comment type="function">
    <text evidence="2 20">Cell wall formation.</text>
</comment>
<evidence type="ECO:0000313" key="22">
    <source>
        <dbReference type="EMBL" id="UXZ05317.1"/>
    </source>
</evidence>
<keyword evidence="14 20" id="KW-0573">Peptidoglycan synthesis</keyword>
<evidence type="ECO:0000256" key="2">
    <source>
        <dbReference type="ARBA" id="ARBA00003921"/>
    </source>
</evidence>
<evidence type="ECO:0000256" key="15">
    <source>
        <dbReference type="ARBA" id="ARBA00023002"/>
    </source>
</evidence>
<dbReference type="InterPro" id="IPR016167">
    <property type="entry name" value="FAD-bd_PCMH_sub1"/>
</dbReference>
<comment type="catalytic activity">
    <reaction evidence="19 20">
        <text>UDP-N-acetyl-alpha-D-muramate + NADP(+) = UDP-N-acetyl-3-O-(1-carboxyvinyl)-alpha-D-glucosamine + NADPH + H(+)</text>
        <dbReference type="Rhea" id="RHEA:12248"/>
        <dbReference type="ChEBI" id="CHEBI:15378"/>
        <dbReference type="ChEBI" id="CHEBI:57783"/>
        <dbReference type="ChEBI" id="CHEBI:58349"/>
        <dbReference type="ChEBI" id="CHEBI:68483"/>
        <dbReference type="ChEBI" id="CHEBI:70757"/>
        <dbReference type="EC" id="1.3.1.98"/>
    </reaction>
</comment>
<evidence type="ECO:0000256" key="7">
    <source>
        <dbReference type="ARBA" id="ARBA00015188"/>
    </source>
</evidence>
<keyword evidence="15 20" id="KW-0560">Oxidoreductase</keyword>
<dbReference type="Pfam" id="PF02873">
    <property type="entry name" value="MurB_C"/>
    <property type="match status" value="1"/>
</dbReference>
<dbReference type="EC" id="1.3.1.98" evidence="6 20"/>
<feature type="domain" description="FAD-binding PCMH-type" evidence="21">
    <location>
        <begin position="21"/>
        <end position="185"/>
    </location>
</feature>
<dbReference type="InterPro" id="IPR036318">
    <property type="entry name" value="FAD-bd_PCMH-like_sf"/>
</dbReference>
<dbReference type="NCBIfam" id="TIGR00179">
    <property type="entry name" value="murB"/>
    <property type="match status" value="1"/>
</dbReference>
<evidence type="ECO:0000256" key="8">
    <source>
        <dbReference type="ARBA" id="ARBA00022490"/>
    </source>
</evidence>
<sequence>MSDTHQIHHNYDLSKHNTMALSCIADTAIILHDEAALPTLDLTSFFVLSGGSNVLLPSRLHTTVLLPRMMGIKTVSEDDKQIILSVKAGEDWHKLVTHCVHQGWYGLENLALIPGLAGAAPVQNIGAYGVQLEDVLVSVRAFDWQTRSFVTLSRDDCHFAYRHSIFKDNPERYLIVAIDICLHKDPTRYNSSYGDLHAYAQKLADEQARPITPADVYQAVIAIRQSKLPDPKVLANCGSFFQNPIIATAQYNTLKEQYPTLPNYLVDDEHVKVPAGWLIDQAGLKGLGVAPILTHQKQALVLTNHAPQVATQADIKTAQTFIIDTVFDKFGIRLVREPVWVRENGQIGENQS</sequence>
<keyword evidence="16 20" id="KW-0131">Cell cycle</keyword>
<accession>A0ABY6F5F7</accession>
<dbReference type="NCBIfam" id="NF000755">
    <property type="entry name" value="PRK00046.1"/>
    <property type="match status" value="1"/>
</dbReference>
<feature type="active site" description="Proton donor" evidence="20">
    <location>
        <position position="239"/>
    </location>
</feature>
<protein>
    <recommendedName>
        <fullName evidence="7 20">UDP-N-acetylenolpyruvoylglucosamine reductase</fullName>
        <ecNumber evidence="6 20">1.3.1.98</ecNumber>
    </recommendedName>
    <alternativeName>
        <fullName evidence="18 20">UDP-N-acetylmuramate dehydrogenase</fullName>
    </alternativeName>
</protein>
<keyword evidence="23" id="KW-1185">Reference proteome</keyword>
<dbReference type="Pfam" id="PF01565">
    <property type="entry name" value="FAD_binding_4"/>
    <property type="match status" value="1"/>
</dbReference>
<reference evidence="22" key="1">
    <citation type="submission" date="2021-12" db="EMBL/GenBank/DDBJ databases">
        <title>taxonomy of Moraxella sp. ZY201224.</title>
        <authorList>
            <person name="Li F."/>
        </authorList>
    </citation>
    <scope>NUCLEOTIDE SEQUENCE</scope>
    <source>
        <strain evidence="22">ZY201224</strain>
    </source>
</reference>
<comment type="similarity">
    <text evidence="5 20">Belongs to the MurB family.</text>
</comment>
<dbReference type="InterPro" id="IPR036635">
    <property type="entry name" value="MurB_C_sf"/>
</dbReference>
<evidence type="ECO:0000256" key="14">
    <source>
        <dbReference type="ARBA" id="ARBA00022984"/>
    </source>
</evidence>
<evidence type="ECO:0000259" key="21">
    <source>
        <dbReference type="PROSITE" id="PS51387"/>
    </source>
</evidence>
<comment type="pathway">
    <text evidence="4 20">Cell wall biogenesis; peptidoglycan biosynthesis.</text>
</comment>
<comment type="subcellular location">
    <subcellularLocation>
        <location evidence="3 20">Cytoplasm</location>
    </subcellularLocation>
</comment>
<dbReference type="RefSeq" id="WP_263076818.1">
    <property type="nucleotide sequence ID" value="NZ_CP089977.1"/>
</dbReference>
<proteinExistence type="inferred from homology"/>
<evidence type="ECO:0000256" key="5">
    <source>
        <dbReference type="ARBA" id="ARBA00010485"/>
    </source>
</evidence>
<feature type="active site" evidence="20">
    <location>
        <position position="337"/>
    </location>
</feature>